<dbReference type="Gene3D" id="2.30.38.10">
    <property type="entry name" value="Luciferase, Domain 3"/>
    <property type="match status" value="3"/>
</dbReference>
<gene>
    <name evidence="8" type="ORF">S101395_02963</name>
</gene>
<dbReference type="InterPro" id="IPR045851">
    <property type="entry name" value="AMP-bd_C_sf"/>
</dbReference>
<dbReference type="InterPro" id="IPR009081">
    <property type="entry name" value="PP-bd_ACP"/>
</dbReference>
<dbReference type="InterPro" id="IPR029058">
    <property type="entry name" value="AB_hydrolase_fold"/>
</dbReference>
<dbReference type="Gene3D" id="3.30.559.10">
    <property type="entry name" value="Chloramphenicol acetyltransferase-like domain"/>
    <property type="match status" value="4"/>
</dbReference>
<comment type="similarity">
    <text evidence="2">Belongs to the ATP-dependent AMP-binding enzyme family.</text>
</comment>
<evidence type="ECO:0000256" key="6">
    <source>
        <dbReference type="ARBA" id="ARBA00023194"/>
    </source>
</evidence>
<organism evidence="8 9">
    <name type="scientific">Bacillus sonorensis</name>
    <dbReference type="NCBI Taxonomy" id="119858"/>
    <lineage>
        <taxon>Bacteria</taxon>
        <taxon>Bacillati</taxon>
        <taxon>Bacillota</taxon>
        <taxon>Bacilli</taxon>
        <taxon>Bacillales</taxon>
        <taxon>Bacillaceae</taxon>
        <taxon>Bacillus</taxon>
    </lineage>
</organism>
<feature type="domain" description="Carrier" evidence="7">
    <location>
        <begin position="1998"/>
        <end position="2073"/>
    </location>
</feature>
<dbReference type="Pfam" id="PF00550">
    <property type="entry name" value="PP-binding"/>
    <property type="match status" value="3"/>
</dbReference>
<dbReference type="Gene3D" id="3.30.300.30">
    <property type="match status" value="3"/>
</dbReference>
<sequence>MTKANSIQDIYPLSYMQEGMLFHSLLQKDSRAYVEQAAFTIEGEVNSQFFQNSINALVARHDIFRTIFISQNVSTPQQVVLRERTVSILEEDITDLDEADQTAFIEQIKEKERAKGFHLQKDMLMRITLIRTGTRQYTCIWTFHHIVMDGWCLSIVLKEFLQIYAAYIKNAPLSLEPVQPYGSYINWLMDQDKVQAVSYWEHYLSGYEQQTLLPKQKKTTGRSRQEQVTFSFSKEDSRRLSELAAREEVTLSTIFHTIWGMLLQKYNNSDDAVFGSVISGRPAEIQGIEQMVGLFINTIPVRVHGADTPFFRLIKNMQKDRLAAEKYSYHPLYEIQARSAVKQGLIDHILVFENYPVQQEIHMLNSQADASDLFQIHNFTVADETNYSFYLMVAPGEEIHIKMSYDAEQHDRSFVLSVKEHLLNTVLQILDNPNLSPAEIDIITDGEKRRLIGKIEDRTPVSETIHAMFEKQADKTPDVRAVIDQAHSLTYRELNESANRLARHLRGKGVTRQEPVALVVDRSTALIIGVLGILKAGGAIVPIDPHYPPDRIRFILNDCGCSHVLSQAHHSELLENDYLITDIEEIENEEDGSNVKPVNKAEDLLYLIYTSGTTGKPKGVQFEHRNMAHLLQFEFTHSGIDFETDVLQFATPAFDVCYQEIFSTLLQGGTLHIVPESIKRDVPQLFAFITEHQTEIVFLPTAFIKMMFSERELANAFPHSVKHLITAGEQLVVSNIFQDVFRKRSMHVHNHYGPSETHVVSAYTIHPGDLIPELPPIGKPIGSTRMYILNQHKQLQPYGVSGELYISGASVARGYVNHDQLTRDKFSPDPFRPGAVMYRTGDLAKLLDDGTIEYIGRADNQVKIRGYRIEPQEIEITLINHPDIKEAAVLVRQNQSGEHELCAYYCSLHRLDSSELRRCMASELPEYMIPAKWVWVDNMPLTPNGKVDQSALPEPDASISEKQYTAPRNLLEVKLSQVFEDVLKNGPVGIQDNFFDRGGHSLKATVLMSRIAKEFQVQLPLKDIFAHPTVEELAGIIGEGEINPYAAIEPAEERQTYPVSSAQKRMYVLQQLDDGGVGYNMPAVLELEGKLDREKLSAVFKDLISRHESLRTSFVPGADGEPVQHIHSEVPFTLSEETSADGFVRPFDLSQAPLFRAGLVRVGNEKHLLLVDMHHIISDGVSVQLFIREFTELYANRKLKPVRIQYKDYAVWQQTFKNGDTYQKQETYWLKQFSGELPVLELPTDQRRPAERDFSGGKISFQISKEITARVKQLARKNGSTLYMTLVALYSTFLSRLCGQEDIVIGSPIAGRPHADLESVLGMFVNTLALRTRPAGNKTFADFLQEVRQTALEAYEHQDYPFEELVDKLGVHREMSRNPLFDTTLVLQNMEQQALKMNDIQLHWQELQHPISKFDISLYITEHEAELFCQFEYSTALFEKETIQRWTRLFTTLVKNTVSSPETELDEIPILTTEEERSVIESFHPLQKTGYPINQTLHHALEQQAVKTPDQPAVISEDGVMTYKELNEQANWMAWELIERGVKTEKTIAIMGRRSPEMLIGIYAILKAGGAYLPIDPDYPEERIRYLLKDSGTDILLLQSVNPPIPGFAGEIVYLNQSNSRPKHRLSNPNVDVLPDSLAYVIYTSGSTGRPKGVEVEHQSAVNFLNSLQSRYQLNKSDVILHKTSYSFDASIWELFWWPNAGAAVYLLPHGGEKEPEMIVKAIEEQRVTAMHFVPSMLHAFLEHLKYRLVPINTNGLKRVFSGGEQLGAHLVSRFCKLLPDVELTNSYGPTEATVEAAFFDCPRHEKLDRIPIGKPVHQVRLYILNQRQRMLPAGCIGELYIAGAGVARGYLNRPELTEERFLADPFYPGERMYKTGDLARWLPDGHIEFLGRTDDQVKIRGYRIEPGEIEAALRGIEGIREAAVTVRTDGGEAELCAYAEGLGKNEVRARLERLLPGYMIPAHIIEMEKWPVTPSGKLDRNALPAPDGAADQETYTAPRNLTEMKLAQLWEDVLKSGPVGIHDNFFDRGGHSLKATALVSRIAKEFSVQVALKDVFAHPTVEGLATVIREGTDSPYEAMKPAEKRETYPVSSAQKRMYVLQQLEDGGTGYNMPAVLELEGKLDLERLETVFKQLIKRHESLRTSFEQDAGGEPLQRIHDEVSFTLQTAALGEQTEQEAASAFIQPFDLSQAPLFRAQIVKVSDERHLLLVDMHHIISDGVSVNILIREFGELYNNRTLPALHIQYKDYAVWQEKFKKGDTYKKQEAYWLKQLEGELPVLDLPADHTRPPVRSFAGDQVAFTLDEKLTSGLHQLARENGSTLYMVLLAAYTALLSRLSGQEDIIVGSPIAGRPHKDLEPVLGMFVNTLALRTRPEGGKPFAQYLQEVRETALEAYEHQDYPFEELVDQLGVPRDTSRNPLFDAMLVVQNNEHQPLHINDLEMKPAEVSHHVSKFDITLQASEGDKQIHLQFEYSTALFKKATIERWASHLTNLLADIVKNPETALNHIDILTQEERNKLLIQFNSGQTNKNEEHTIDKLFAKQAARTPKAPALVSGEKILTYQELDEWSNGIARTLRGRGVKPDTPVGIMMPRSFGMIAAILGVWKAGGCYVPVDPAYPAERKHYILNDSRTKLLITLNAIDWEAPADFEGEILTMEYAEAYDKSPLPQVSNAQHLAYIIYTSGTTGRPKGVMVEHKSIANTLQWRRNAYALDETDTILQLFSFSFDGFLTSTFTPLLSGAKTILPNEDEAKDILAIKHDLSHHRVTHMIIVPVLYRALLDVLQPEDAKTLRVVTLAGEAADRELIEHSLSVCPHIELANEYGPTENSVATTVMRHMEQMQNVSIGRPIDHTQVLILNGNQLQPIGVAGELCVAGTGLARGYVNNPEMTTRSFVQHPFQPEKRMYRTGDAARWMADGTIEYLGRIDDQVKIRGHRVETKEIESVIRRIDGVKEAVVLAHETASGQTDLCAYLVAEPKLNTDTILAVLKSKLPLYMIPVFIQKLDSMPLSPNGKLDRRALPSPAFKEEAERTFQAPNSGMEQTLANIWSEVLGAEKIGTDDSFFELGGDSIKALQVSARLHRIGKQMAVKDLFSHPTIKELAAYIRDSDTSSSQAPIAGEVQWSPVQKWFLSQDIKEKHHFNQSVMLHRRTPIQEDALRKTLKAITIHHDALRMVFTEDDQGKQIQYNRPTSLTADALYNLQIINLKEENAGSHDDNAWYEPIIKRHVRDIQQKMDLENGPLLQAGLFRTADGDFLFLSVHHFIVDGISWRVLLEDLASAYRQAVNREEIQLPPKTSSFQAYTEKLTDYAKSRQLMKQIDYWREAEEYQAGALPYDQTDAPAANERKRDNVSFSLNEEETEALLKGVNSAYNTDTQDVLIASVILALQDWTKQSTVKLSLESHGREDVLDGIDVSRTVGWFTAIYPLFVKLSSILPDPEENMVHVLKTAKDTLRRVPDKGFGYGVLKYLTPPDKSDIHFTGAPEISFNYLGQFESGSPSETPEEDAFSFSPVGAGEDISTTWNREQSLDISAIAAEGKMTMNMNFDAARFQRKTIAHLCDNCHQYLLKLISHCQNKTETEKTISDFDDHELTETALQEISDMLSFH</sequence>
<dbReference type="InterPro" id="IPR020806">
    <property type="entry name" value="PKS_PP-bd"/>
</dbReference>
<dbReference type="InterPro" id="IPR006162">
    <property type="entry name" value="Ppantetheine_attach_site"/>
</dbReference>
<dbReference type="CDD" id="cd19543">
    <property type="entry name" value="DCL_NRPS"/>
    <property type="match status" value="1"/>
</dbReference>
<dbReference type="InterPro" id="IPR001242">
    <property type="entry name" value="Condensation_dom"/>
</dbReference>
<keyword evidence="4" id="KW-0597">Phosphoprotein</keyword>
<dbReference type="Pfam" id="PF00668">
    <property type="entry name" value="Condensation"/>
    <property type="match status" value="4"/>
</dbReference>
<keyword evidence="6" id="KW-0045">Antibiotic biosynthesis</keyword>
<dbReference type="PANTHER" id="PTHR45527:SF1">
    <property type="entry name" value="FATTY ACID SYNTHASE"/>
    <property type="match status" value="1"/>
</dbReference>
<dbReference type="InterPro" id="IPR010060">
    <property type="entry name" value="NRPS_synth"/>
</dbReference>
<dbReference type="Pfam" id="PF13193">
    <property type="entry name" value="AMP-binding_C"/>
    <property type="match status" value="2"/>
</dbReference>
<feature type="domain" description="Carrier" evidence="7">
    <location>
        <begin position="966"/>
        <end position="1041"/>
    </location>
</feature>
<dbReference type="RefSeq" id="WP_088272945.1">
    <property type="nucleotide sequence ID" value="NZ_BORD01000004.1"/>
</dbReference>
<dbReference type="NCBIfam" id="TIGR01720">
    <property type="entry name" value="NRPS-para261"/>
    <property type="match status" value="1"/>
</dbReference>
<dbReference type="InterPro" id="IPR025110">
    <property type="entry name" value="AMP-bd_C"/>
</dbReference>
<evidence type="ECO:0000256" key="3">
    <source>
        <dbReference type="ARBA" id="ARBA00022450"/>
    </source>
</evidence>
<dbReference type="InterPro" id="IPR036736">
    <property type="entry name" value="ACP-like_sf"/>
</dbReference>
<keyword evidence="3" id="KW-0596">Phosphopantetheine</keyword>
<feature type="domain" description="Carrier" evidence="7">
    <location>
        <begin position="3034"/>
        <end position="3108"/>
    </location>
</feature>
<dbReference type="Gene3D" id="3.30.559.30">
    <property type="entry name" value="Nonribosomal peptide synthetase, condensation domain"/>
    <property type="match status" value="4"/>
</dbReference>
<dbReference type="SMART" id="SM01294">
    <property type="entry name" value="PKS_PP_betabranch"/>
    <property type="match status" value="1"/>
</dbReference>
<evidence type="ECO:0000313" key="9">
    <source>
        <dbReference type="Proteomes" id="UP000196877"/>
    </source>
</evidence>
<dbReference type="SMART" id="SM00823">
    <property type="entry name" value="PKS_PP"/>
    <property type="match status" value="3"/>
</dbReference>
<reference evidence="8 9" key="1">
    <citation type="submission" date="2017-06" db="EMBL/GenBank/DDBJ databases">
        <title>Genome sequence of Bacillus sonorensis strain SRCM101395.</title>
        <authorList>
            <person name="Cho S.H."/>
        </authorList>
    </citation>
    <scope>NUCLEOTIDE SEQUENCE [LARGE SCALE GENOMIC DNA]</scope>
    <source>
        <strain evidence="8 9">SRCM101395</strain>
    </source>
</reference>
<dbReference type="Gene3D" id="3.40.50.980">
    <property type="match status" value="6"/>
</dbReference>
<dbReference type="CDD" id="cd19531">
    <property type="entry name" value="LCL_NRPS-like"/>
    <property type="match status" value="2"/>
</dbReference>
<dbReference type="PROSITE" id="PS00455">
    <property type="entry name" value="AMP_BINDING"/>
    <property type="match status" value="3"/>
</dbReference>
<dbReference type="Gene3D" id="1.10.1200.10">
    <property type="entry name" value="ACP-like"/>
    <property type="match status" value="2"/>
</dbReference>
<dbReference type="InterPro" id="IPR000873">
    <property type="entry name" value="AMP-dep_synth/lig_dom"/>
</dbReference>
<dbReference type="PROSITE" id="PS00012">
    <property type="entry name" value="PHOSPHOPANTETHEINE"/>
    <property type="match status" value="1"/>
</dbReference>
<comment type="cofactor">
    <cofactor evidence="1">
        <name>pantetheine 4'-phosphate</name>
        <dbReference type="ChEBI" id="CHEBI:47942"/>
    </cofactor>
</comment>
<dbReference type="SUPFAM" id="SSF47336">
    <property type="entry name" value="ACP-like"/>
    <property type="match status" value="3"/>
</dbReference>
<name>A0ABM6LK70_9BACI</name>
<dbReference type="NCBIfam" id="NF003417">
    <property type="entry name" value="PRK04813.1"/>
    <property type="match status" value="3"/>
</dbReference>
<dbReference type="Gene3D" id="3.40.50.1820">
    <property type="entry name" value="alpha/beta hydrolase"/>
    <property type="match status" value="1"/>
</dbReference>
<keyword evidence="9" id="KW-1185">Reference proteome</keyword>
<dbReference type="InterPro" id="IPR010071">
    <property type="entry name" value="AA_adenyl_dom"/>
</dbReference>
<dbReference type="SUPFAM" id="SSF52777">
    <property type="entry name" value="CoA-dependent acyltransferases"/>
    <property type="match status" value="8"/>
</dbReference>
<dbReference type="Proteomes" id="UP000196877">
    <property type="component" value="Chromosome"/>
</dbReference>
<proteinExistence type="inferred from homology"/>
<dbReference type="Pfam" id="PF00501">
    <property type="entry name" value="AMP-binding"/>
    <property type="match status" value="3"/>
</dbReference>
<protein>
    <submittedName>
        <fullName evidence="8">Plipastatin synthase subunit</fullName>
    </submittedName>
</protein>
<dbReference type="NCBIfam" id="TIGR01733">
    <property type="entry name" value="AA-adenyl-dom"/>
    <property type="match status" value="3"/>
</dbReference>
<dbReference type="SUPFAM" id="SSF56801">
    <property type="entry name" value="Acetyl-CoA synthetase-like"/>
    <property type="match status" value="3"/>
</dbReference>
<dbReference type="InterPro" id="IPR020845">
    <property type="entry name" value="AMP-binding_CS"/>
</dbReference>
<evidence type="ECO:0000313" key="8">
    <source>
        <dbReference type="EMBL" id="ASB89470.1"/>
    </source>
</evidence>
<dbReference type="PANTHER" id="PTHR45527">
    <property type="entry name" value="NONRIBOSOMAL PEPTIDE SYNTHETASE"/>
    <property type="match status" value="1"/>
</dbReference>
<evidence type="ECO:0000256" key="1">
    <source>
        <dbReference type="ARBA" id="ARBA00001957"/>
    </source>
</evidence>
<evidence type="ECO:0000259" key="7">
    <source>
        <dbReference type="PROSITE" id="PS50075"/>
    </source>
</evidence>
<dbReference type="PROSITE" id="PS50075">
    <property type="entry name" value="CARRIER"/>
    <property type="match status" value="3"/>
</dbReference>
<evidence type="ECO:0000256" key="2">
    <source>
        <dbReference type="ARBA" id="ARBA00006432"/>
    </source>
</evidence>
<evidence type="ECO:0000256" key="4">
    <source>
        <dbReference type="ARBA" id="ARBA00022553"/>
    </source>
</evidence>
<dbReference type="CDD" id="cd19534">
    <property type="entry name" value="E_NRPS"/>
    <property type="match status" value="1"/>
</dbReference>
<dbReference type="InterPro" id="IPR023213">
    <property type="entry name" value="CAT-like_dom_sf"/>
</dbReference>
<dbReference type="EMBL" id="CP021920">
    <property type="protein sequence ID" value="ASB89470.1"/>
    <property type="molecule type" value="Genomic_DNA"/>
</dbReference>
<keyword evidence="5" id="KW-0677">Repeat</keyword>
<evidence type="ECO:0000256" key="5">
    <source>
        <dbReference type="ARBA" id="ARBA00022737"/>
    </source>
</evidence>
<dbReference type="CDD" id="cd05930">
    <property type="entry name" value="A_NRPS"/>
    <property type="match status" value="2"/>
</dbReference>
<accession>A0ABM6LK70</accession>